<sequence>MTSAFVLERPEAWTEERYFALGETNAGVELFDESLLVSPAPTVRHQDLSALLREAMLPGAKAVGLRVYLAVNVRLKPGRVPIPDHRVLKMHYYAVAGIPWYLLVGSDPVTLTLYRLDGDHYVQHASAKPGETLTLTEPVAAELDTAALDSELDA</sequence>
<evidence type="ECO:0008006" key="3">
    <source>
        <dbReference type="Google" id="ProtNLM"/>
    </source>
</evidence>
<dbReference type="RefSeq" id="WP_203916364.1">
    <property type="nucleotide sequence ID" value="NZ_BONZ01000009.1"/>
</dbReference>
<gene>
    <name evidence="1" type="ORF">Raf01_08210</name>
</gene>
<evidence type="ECO:0000313" key="2">
    <source>
        <dbReference type="Proteomes" id="UP000642748"/>
    </source>
</evidence>
<protein>
    <recommendedName>
        <fullName evidence="3">Restriction endonuclease domain-containing protein</fullName>
    </recommendedName>
</protein>
<dbReference type="InterPro" id="IPR011335">
    <property type="entry name" value="Restrct_endonuc-II-like"/>
</dbReference>
<accession>A0A8J3QMI9</accession>
<keyword evidence="2" id="KW-1185">Reference proteome</keyword>
<dbReference type="EMBL" id="BONZ01000009">
    <property type="protein sequence ID" value="GIH12649.1"/>
    <property type="molecule type" value="Genomic_DNA"/>
</dbReference>
<dbReference type="SUPFAM" id="SSF52980">
    <property type="entry name" value="Restriction endonuclease-like"/>
    <property type="match status" value="1"/>
</dbReference>
<proteinExistence type="predicted"/>
<dbReference type="InterPro" id="IPR012296">
    <property type="entry name" value="Nuclease_put_TT1808"/>
</dbReference>
<dbReference type="AlphaFoldDB" id="A0A8J3QMI9"/>
<reference evidence="1" key="1">
    <citation type="submission" date="2021-01" db="EMBL/GenBank/DDBJ databases">
        <title>Whole genome shotgun sequence of Rugosimonospora africana NBRC 104875.</title>
        <authorList>
            <person name="Komaki H."/>
            <person name="Tamura T."/>
        </authorList>
    </citation>
    <scope>NUCLEOTIDE SEQUENCE</scope>
    <source>
        <strain evidence="1">NBRC 104875</strain>
    </source>
</reference>
<evidence type="ECO:0000313" key="1">
    <source>
        <dbReference type="EMBL" id="GIH12649.1"/>
    </source>
</evidence>
<comment type="caution">
    <text evidence="1">The sequence shown here is derived from an EMBL/GenBank/DDBJ whole genome shotgun (WGS) entry which is preliminary data.</text>
</comment>
<name>A0A8J3QMI9_9ACTN</name>
<dbReference type="Proteomes" id="UP000642748">
    <property type="component" value="Unassembled WGS sequence"/>
</dbReference>
<organism evidence="1 2">
    <name type="scientific">Rugosimonospora africana</name>
    <dbReference type="NCBI Taxonomy" id="556532"/>
    <lineage>
        <taxon>Bacteria</taxon>
        <taxon>Bacillati</taxon>
        <taxon>Actinomycetota</taxon>
        <taxon>Actinomycetes</taxon>
        <taxon>Micromonosporales</taxon>
        <taxon>Micromonosporaceae</taxon>
        <taxon>Rugosimonospora</taxon>
    </lineage>
</organism>
<dbReference type="Gene3D" id="3.90.1570.10">
    <property type="entry name" value="tt1808, chain A"/>
    <property type="match status" value="1"/>
</dbReference>